<dbReference type="AlphaFoldDB" id="A0AAP0PJ05"/>
<protein>
    <submittedName>
        <fullName evidence="2">Uncharacterized protein</fullName>
    </submittedName>
</protein>
<feature type="region of interest" description="Disordered" evidence="1">
    <location>
        <begin position="108"/>
        <end position="199"/>
    </location>
</feature>
<dbReference type="Proteomes" id="UP001417504">
    <property type="component" value="Unassembled WGS sequence"/>
</dbReference>
<reference evidence="2 3" key="1">
    <citation type="submission" date="2024-01" db="EMBL/GenBank/DDBJ databases">
        <title>Genome assemblies of Stephania.</title>
        <authorList>
            <person name="Yang L."/>
        </authorList>
    </citation>
    <scope>NUCLEOTIDE SEQUENCE [LARGE SCALE GENOMIC DNA]</scope>
    <source>
        <strain evidence="2">QJT</strain>
        <tissue evidence="2">Leaf</tissue>
    </source>
</reference>
<keyword evidence="3" id="KW-1185">Reference proteome</keyword>
<feature type="compositionally biased region" description="Basic and acidic residues" evidence="1">
    <location>
        <begin position="108"/>
        <end position="137"/>
    </location>
</feature>
<accession>A0AAP0PJ05</accession>
<proteinExistence type="predicted"/>
<sequence length="199" mass="22435">MAQREALGLSPLGFEPLPLYVAQPDQFRPSQPSEELSVLRILYDPGGPEVPKEVHLGSSMEESPPSEQLLSQCGLQLRRKEKGKAVKGDSSTSKEMKRLAWFVNEVPDRRDFPKSHPNKETKTDFERERERELHCIAEAEAEAVVSGEKCGGGDDDDDDEEEREREEGVLDGWGGLRASRRDRAGRERHRVQSDLPSKQ</sequence>
<comment type="caution">
    <text evidence="2">The sequence shown here is derived from an EMBL/GenBank/DDBJ whole genome shotgun (WGS) entry which is preliminary data.</text>
</comment>
<evidence type="ECO:0000256" key="1">
    <source>
        <dbReference type="SAM" id="MobiDB-lite"/>
    </source>
</evidence>
<name>A0AAP0PJ05_9MAGN</name>
<gene>
    <name evidence="2" type="ORF">Sjap_005635</name>
</gene>
<evidence type="ECO:0000313" key="3">
    <source>
        <dbReference type="Proteomes" id="UP001417504"/>
    </source>
</evidence>
<feature type="compositionally biased region" description="Acidic residues" evidence="1">
    <location>
        <begin position="153"/>
        <end position="164"/>
    </location>
</feature>
<dbReference type="EMBL" id="JBBNAE010000002">
    <property type="protein sequence ID" value="KAK9145732.1"/>
    <property type="molecule type" value="Genomic_DNA"/>
</dbReference>
<organism evidence="2 3">
    <name type="scientific">Stephania japonica</name>
    <dbReference type="NCBI Taxonomy" id="461633"/>
    <lineage>
        <taxon>Eukaryota</taxon>
        <taxon>Viridiplantae</taxon>
        <taxon>Streptophyta</taxon>
        <taxon>Embryophyta</taxon>
        <taxon>Tracheophyta</taxon>
        <taxon>Spermatophyta</taxon>
        <taxon>Magnoliopsida</taxon>
        <taxon>Ranunculales</taxon>
        <taxon>Menispermaceae</taxon>
        <taxon>Menispermoideae</taxon>
        <taxon>Cissampelideae</taxon>
        <taxon>Stephania</taxon>
    </lineage>
</organism>
<evidence type="ECO:0000313" key="2">
    <source>
        <dbReference type="EMBL" id="KAK9145732.1"/>
    </source>
</evidence>